<dbReference type="Gene3D" id="2.40.37.10">
    <property type="entry name" value="Lyase, Ornithine Decarboxylase, Chain A, domain 1"/>
    <property type="match status" value="1"/>
</dbReference>
<name>A0A2M9G1Q8_9PROT</name>
<dbReference type="GO" id="GO:0030170">
    <property type="term" value="F:pyridoxal phosphate binding"/>
    <property type="evidence" value="ECO:0007669"/>
    <property type="project" value="UniProtKB-UniRule"/>
</dbReference>
<dbReference type="UniPathway" id="UPA00042">
    <property type="reaction ID" value="UER00497"/>
</dbReference>
<comment type="caution">
    <text evidence="11">The sequence shown here is derived from an EMBL/GenBank/DDBJ whole genome shotgun (WGS) entry which is preliminary data.</text>
</comment>
<dbReference type="PROSITE" id="PS00395">
    <property type="entry name" value="ALANINE_RACEMASE"/>
    <property type="match status" value="1"/>
</dbReference>
<dbReference type="SMART" id="SM01005">
    <property type="entry name" value="Ala_racemase_C"/>
    <property type="match status" value="1"/>
</dbReference>
<dbReference type="EMBL" id="PHIG01000032">
    <property type="protein sequence ID" value="PJK29636.1"/>
    <property type="molecule type" value="Genomic_DNA"/>
</dbReference>
<dbReference type="InterPro" id="IPR000821">
    <property type="entry name" value="Ala_racemase"/>
</dbReference>
<dbReference type="AlphaFoldDB" id="A0A2M9G1Q8"/>
<dbReference type="NCBIfam" id="TIGR00492">
    <property type="entry name" value="alr"/>
    <property type="match status" value="1"/>
</dbReference>
<reference evidence="11 12" key="1">
    <citation type="submission" date="2017-11" db="EMBL/GenBank/DDBJ databases">
        <title>Draft genome sequence of Rhizobiales bacterium SY3-13.</title>
        <authorList>
            <person name="Sun C."/>
        </authorList>
    </citation>
    <scope>NUCLEOTIDE SEQUENCE [LARGE SCALE GENOMIC DNA]</scope>
    <source>
        <strain evidence="11 12">SY3-13</strain>
    </source>
</reference>
<dbReference type="GO" id="GO:0005829">
    <property type="term" value="C:cytosol"/>
    <property type="evidence" value="ECO:0007669"/>
    <property type="project" value="TreeGrafter"/>
</dbReference>
<keyword evidence="6 7" id="KW-0413">Isomerase</keyword>
<gene>
    <name evidence="11" type="primary">alr</name>
    <name evidence="11" type="ORF">CVT23_11330</name>
</gene>
<dbReference type="InterPro" id="IPR009006">
    <property type="entry name" value="Ala_racemase/Decarboxylase_C"/>
</dbReference>
<dbReference type="Pfam" id="PF00842">
    <property type="entry name" value="Ala_racemase_C"/>
    <property type="match status" value="1"/>
</dbReference>
<dbReference type="SUPFAM" id="SSF50621">
    <property type="entry name" value="Alanine racemase C-terminal domain-like"/>
    <property type="match status" value="1"/>
</dbReference>
<evidence type="ECO:0000256" key="1">
    <source>
        <dbReference type="ARBA" id="ARBA00000316"/>
    </source>
</evidence>
<proteinExistence type="inferred from homology"/>
<evidence type="ECO:0000313" key="12">
    <source>
        <dbReference type="Proteomes" id="UP000229498"/>
    </source>
</evidence>
<evidence type="ECO:0000256" key="4">
    <source>
        <dbReference type="ARBA" id="ARBA00013089"/>
    </source>
</evidence>
<dbReference type="GO" id="GO:0008784">
    <property type="term" value="F:alanine racemase activity"/>
    <property type="evidence" value="ECO:0007669"/>
    <property type="project" value="UniProtKB-UniRule"/>
</dbReference>
<dbReference type="HAMAP" id="MF_01201">
    <property type="entry name" value="Ala_racemase"/>
    <property type="match status" value="1"/>
</dbReference>
<dbReference type="CDD" id="cd00430">
    <property type="entry name" value="PLPDE_III_AR"/>
    <property type="match status" value="1"/>
</dbReference>
<sequence>MDMVMIPKRLAAATLTIDLGALADNWRLLDRLAGRAETAAVVKADAYGIGIAHAVPALAAAGCRTFFTALPDEGEQVRRHAPDSVVYVLDGLLPGAEDDYAALGLIPVLNDLGQIERWRRHAAALGRRLACAIHLDTGMTRLGLLGQAVERLIAEPALLDGLDVRAWLTHPACADLPGHEMNAHQLALFRERTGRLPRAARSAANSPAIFLDPEWHMDLVRPGVALYGSNPSPLCRGAMKEVVHLKARVLQVHEVTGERTIGYGATHRLGGPGRIATCGVGYGDGYLRSFGNRGFGVIAGHRVPLVGRVSMDLISFDITGVPEGRVEPAAEISLIGDGVDIDELAAKGDTIAYELLTGLGARYARDYVGASV</sequence>
<evidence type="ECO:0000256" key="5">
    <source>
        <dbReference type="ARBA" id="ARBA00022898"/>
    </source>
</evidence>
<evidence type="ECO:0000256" key="2">
    <source>
        <dbReference type="ARBA" id="ARBA00001933"/>
    </source>
</evidence>
<dbReference type="Gene3D" id="3.20.20.10">
    <property type="entry name" value="Alanine racemase"/>
    <property type="match status" value="1"/>
</dbReference>
<comment type="pathway">
    <text evidence="7">Amino-acid biosynthesis; D-alanine biosynthesis; D-alanine from L-alanine: step 1/1.</text>
</comment>
<dbReference type="PRINTS" id="PR00992">
    <property type="entry name" value="ALARACEMASE"/>
</dbReference>
<feature type="domain" description="Alanine racemase C-terminal" evidence="10">
    <location>
        <begin position="242"/>
        <end position="368"/>
    </location>
</feature>
<dbReference type="Pfam" id="PF01168">
    <property type="entry name" value="Ala_racemase_N"/>
    <property type="match status" value="1"/>
</dbReference>
<evidence type="ECO:0000256" key="8">
    <source>
        <dbReference type="PIRSR" id="PIRSR600821-50"/>
    </source>
</evidence>
<comment type="function">
    <text evidence="7">Catalyzes the interconversion of L-alanine and D-alanine. May also act on other amino acids.</text>
</comment>
<feature type="active site" description="Proton acceptor; specific for D-alanine" evidence="7">
    <location>
        <position position="43"/>
    </location>
</feature>
<dbReference type="Proteomes" id="UP000229498">
    <property type="component" value="Unassembled WGS sequence"/>
</dbReference>
<feature type="binding site" evidence="7 9">
    <location>
        <position position="311"/>
    </location>
    <ligand>
        <name>substrate</name>
    </ligand>
</feature>
<keyword evidence="5 7" id="KW-0663">Pyridoxal phosphate</keyword>
<feature type="binding site" evidence="7 9">
    <location>
        <position position="141"/>
    </location>
    <ligand>
        <name>substrate</name>
    </ligand>
</feature>
<organism evidence="11 12">
    <name type="scientific">Minwuia thermotolerans</name>
    <dbReference type="NCBI Taxonomy" id="2056226"/>
    <lineage>
        <taxon>Bacteria</taxon>
        <taxon>Pseudomonadati</taxon>
        <taxon>Pseudomonadota</taxon>
        <taxon>Alphaproteobacteria</taxon>
        <taxon>Minwuiales</taxon>
        <taxon>Minwuiaceae</taxon>
        <taxon>Minwuia</taxon>
    </lineage>
</organism>
<dbReference type="PANTHER" id="PTHR30511:SF0">
    <property type="entry name" value="ALANINE RACEMASE, CATABOLIC-RELATED"/>
    <property type="match status" value="1"/>
</dbReference>
<evidence type="ECO:0000256" key="9">
    <source>
        <dbReference type="PIRSR" id="PIRSR600821-52"/>
    </source>
</evidence>
<comment type="cofactor">
    <cofactor evidence="2 7 8">
        <name>pyridoxal 5'-phosphate</name>
        <dbReference type="ChEBI" id="CHEBI:597326"/>
    </cofactor>
</comment>
<dbReference type="InterPro" id="IPR029066">
    <property type="entry name" value="PLP-binding_barrel"/>
</dbReference>
<dbReference type="PANTHER" id="PTHR30511">
    <property type="entry name" value="ALANINE RACEMASE"/>
    <property type="match status" value="1"/>
</dbReference>
<dbReference type="OrthoDB" id="9813814at2"/>
<evidence type="ECO:0000259" key="10">
    <source>
        <dbReference type="SMART" id="SM01005"/>
    </source>
</evidence>
<evidence type="ECO:0000256" key="7">
    <source>
        <dbReference type="HAMAP-Rule" id="MF_01201"/>
    </source>
</evidence>
<comment type="catalytic activity">
    <reaction evidence="1 7">
        <text>L-alanine = D-alanine</text>
        <dbReference type="Rhea" id="RHEA:20249"/>
        <dbReference type="ChEBI" id="CHEBI:57416"/>
        <dbReference type="ChEBI" id="CHEBI:57972"/>
        <dbReference type="EC" id="5.1.1.1"/>
    </reaction>
</comment>
<dbReference type="InterPro" id="IPR001608">
    <property type="entry name" value="Ala_racemase_N"/>
</dbReference>
<protein>
    <recommendedName>
        <fullName evidence="4 7">Alanine racemase</fullName>
        <ecNumber evidence="4 7">5.1.1.1</ecNumber>
    </recommendedName>
</protein>
<accession>A0A2M9G1Q8</accession>
<evidence type="ECO:0000313" key="11">
    <source>
        <dbReference type="EMBL" id="PJK29636.1"/>
    </source>
</evidence>
<dbReference type="EC" id="5.1.1.1" evidence="4 7"/>
<comment type="similarity">
    <text evidence="3 7">Belongs to the alanine racemase family.</text>
</comment>
<evidence type="ECO:0000256" key="6">
    <source>
        <dbReference type="ARBA" id="ARBA00023235"/>
    </source>
</evidence>
<dbReference type="InterPro" id="IPR011079">
    <property type="entry name" value="Ala_racemase_C"/>
</dbReference>
<evidence type="ECO:0000256" key="3">
    <source>
        <dbReference type="ARBA" id="ARBA00007880"/>
    </source>
</evidence>
<dbReference type="SUPFAM" id="SSF51419">
    <property type="entry name" value="PLP-binding barrel"/>
    <property type="match status" value="1"/>
</dbReference>
<dbReference type="InterPro" id="IPR020622">
    <property type="entry name" value="Ala_racemase_pyridoxalP-BS"/>
</dbReference>
<feature type="modified residue" description="N6-(pyridoxal phosphate)lysine" evidence="7 8">
    <location>
        <position position="43"/>
    </location>
</feature>
<feature type="active site" description="Proton acceptor; specific for L-alanine" evidence="7">
    <location>
        <position position="263"/>
    </location>
</feature>
<dbReference type="GO" id="GO:0030632">
    <property type="term" value="P:D-alanine biosynthetic process"/>
    <property type="evidence" value="ECO:0007669"/>
    <property type="project" value="UniProtKB-UniRule"/>
</dbReference>
<keyword evidence="12" id="KW-1185">Reference proteome</keyword>